<dbReference type="InterPro" id="IPR055173">
    <property type="entry name" value="NrdR-like_N"/>
</dbReference>
<dbReference type="EMBL" id="ASSJ01000079">
    <property type="protein sequence ID" value="ERN40353.1"/>
    <property type="molecule type" value="Genomic_DNA"/>
</dbReference>
<dbReference type="InParanoid" id="U5D6R5"/>
<reference evidence="9 10" key="1">
    <citation type="submission" date="2013-05" db="EMBL/GenBank/DDBJ databases">
        <title>Draft genome sequence of Rubidibacter lacunae KORDI 51-2.</title>
        <authorList>
            <person name="Choi D.H."/>
            <person name="Noh J.H."/>
            <person name="Kwon K.-K."/>
            <person name="Lee J.-H."/>
            <person name="Ryu J.-Y."/>
        </authorList>
    </citation>
    <scope>NUCLEOTIDE SEQUENCE [LARGE SCALE GENOMIC DNA]</scope>
    <source>
        <strain evidence="9 10">KORDI 51-2</strain>
    </source>
</reference>
<dbReference type="InterPro" id="IPR003796">
    <property type="entry name" value="RNR_NrdR-like"/>
</dbReference>
<dbReference type="Proteomes" id="UP000016960">
    <property type="component" value="Unassembled WGS sequence"/>
</dbReference>
<keyword evidence="5 7" id="KW-0238">DNA-binding</keyword>
<dbReference type="GO" id="GO:0045892">
    <property type="term" value="P:negative regulation of DNA-templated transcription"/>
    <property type="evidence" value="ECO:0007669"/>
    <property type="project" value="UniProtKB-UniRule"/>
</dbReference>
<keyword evidence="7" id="KW-0862">Zinc</keyword>
<dbReference type="PATRIC" id="fig|582515.4.peg.3709"/>
<protein>
    <recommendedName>
        <fullName evidence="7">Transcriptional repressor NrdR</fullName>
    </recommendedName>
</protein>
<dbReference type="OrthoDB" id="9807461at2"/>
<dbReference type="InterPro" id="IPR005144">
    <property type="entry name" value="ATP-cone_dom"/>
</dbReference>
<dbReference type="PROSITE" id="PS51161">
    <property type="entry name" value="ATP_CONE"/>
    <property type="match status" value="1"/>
</dbReference>
<evidence type="ECO:0000256" key="3">
    <source>
        <dbReference type="ARBA" id="ARBA00022840"/>
    </source>
</evidence>
<evidence type="ECO:0000313" key="9">
    <source>
        <dbReference type="EMBL" id="ERN40353.1"/>
    </source>
</evidence>
<feature type="domain" description="ATP-cone" evidence="8">
    <location>
        <begin position="49"/>
        <end position="139"/>
    </location>
</feature>
<dbReference type="PANTHER" id="PTHR30455">
    <property type="entry name" value="TRANSCRIPTIONAL REPRESSOR NRDR"/>
    <property type="match status" value="1"/>
</dbReference>
<evidence type="ECO:0000313" key="10">
    <source>
        <dbReference type="Proteomes" id="UP000016960"/>
    </source>
</evidence>
<evidence type="ECO:0000256" key="6">
    <source>
        <dbReference type="ARBA" id="ARBA00023163"/>
    </source>
</evidence>
<dbReference type="FunCoup" id="U5D6R5">
    <property type="interactions" value="205"/>
</dbReference>
<comment type="cofactor">
    <cofactor evidence="7">
        <name>Zn(2+)</name>
        <dbReference type="ChEBI" id="CHEBI:29105"/>
    </cofactor>
    <text evidence="7">Binds 1 zinc ion.</text>
</comment>
<proteinExistence type="inferred from homology"/>
<keyword evidence="10" id="KW-1185">Reference proteome</keyword>
<evidence type="ECO:0000256" key="7">
    <source>
        <dbReference type="HAMAP-Rule" id="MF_00440"/>
    </source>
</evidence>
<dbReference type="Pfam" id="PF22811">
    <property type="entry name" value="Zn_ribbon_NrdR"/>
    <property type="match status" value="1"/>
</dbReference>
<dbReference type="Pfam" id="PF03477">
    <property type="entry name" value="ATP-cone"/>
    <property type="match status" value="1"/>
</dbReference>
<dbReference type="AlphaFoldDB" id="U5D6R5"/>
<dbReference type="RefSeq" id="WP_022608909.1">
    <property type="nucleotide sequence ID" value="NZ_ASSJ01000079.1"/>
</dbReference>
<comment type="similarity">
    <text evidence="7">Belongs to the NrdR family.</text>
</comment>
<dbReference type="HAMAP" id="MF_00440">
    <property type="entry name" value="NrdR"/>
    <property type="match status" value="1"/>
</dbReference>
<evidence type="ECO:0000256" key="1">
    <source>
        <dbReference type="ARBA" id="ARBA00022491"/>
    </source>
</evidence>
<keyword evidence="3 7" id="KW-0067">ATP-binding</keyword>
<gene>
    <name evidence="7" type="primary">nrdR</name>
    <name evidence="9" type="ORF">KR51_00033050</name>
</gene>
<dbReference type="GO" id="GO:0003677">
    <property type="term" value="F:DNA binding"/>
    <property type="evidence" value="ECO:0007669"/>
    <property type="project" value="UniProtKB-KW"/>
</dbReference>
<keyword evidence="1 7" id="KW-0678">Repressor</keyword>
<keyword evidence="7" id="KW-0479">Metal-binding</keyword>
<feature type="zinc finger region" evidence="7">
    <location>
        <begin position="3"/>
        <end position="34"/>
    </location>
</feature>
<dbReference type="PANTHER" id="PTHR30455:SF2">
    <property type="entry name" value="TRANSCRIPTIONAL REPRESSOR NRDR"/>
    <property type="match status" value="1"/>
</dbReference>
<keyword evidence="7" id="KW-0863">Zinc-finger</keyword>
<evidence type="ECO:0000259" key="8">
    <source>
        <dbReference type="PROSITE" id="PS51161"/>
    </source>
</evidence>
<keyword evidence="4 7" id="KW-0805">Transcription regulation</keyword>
<evidence type="ECO:0000256" key="2">
    <source>
        <dbReference type="ARBA" id="ARBA00022741"/>
    </source>
</evidence>
<name>U5D6R5_9CHRO</name>
<dbReference type="GO" id="GO:0005524">
    <property type="term" value="F:ATP binding"/>
    <property type="evidence" value="ECO:0007669"/>
    <property type="project" value="UniProtKB-UniRule"/>
</dbReference>
<keyword evidence="2 7" id="KW-0547">Nucleotide-binding</keyword>
<comment type="caution">
    <text evidence="9">The sequence shown here is derived from an EMBL/GenBank/DDBJ whole genome shotgun (WGS) entry which is preliminary data.</text>
</comment>
<keyword evidence="6 7" id="KW-0804">Transcription</keyword>
<evidence type="ECO:0000256" key="5">
    <source>
        <dbReference type="ARBA" id="ARBA00023125"/>
    </source>
</evidence>
<comment type="function">
    <text evidence="7">Negatively regulates transcription of bacterial ribonucleotide reductase nrd genes and operons by binding to NrdR-boxes.</text>
</comment>
<dbReference type="eggNOG" id="COG1327">
    <property type="taxonomic scope" value="Bacteria"/>
</dbReference>
<organism evidence="9 10">
    <name type="scientific">Rubidibacter lacunae KORDI 51-2</name>
    <dbReference type="NCBI Taxonomy" id="582515"/>
    <lineage>
        <taxon>Bacteria</taxon>
        <taxon>Bacillati</taxon>
        <taxon>Cyanobacteriota</taxon>
        <taxon>Cyanophyceae</taxon>
        <taxon>Oscillatoriophycideae</taxon>
        <taxon>Chroococcales</taxon>
        <taxon>Aphanothecaceae</taxon>
        <taxon>Rubidibacter</taxon>
    </lineage>
</organism>
<evidence type="ECO:0000256" key="4">
    <source>
        <dbReference type="ARBA" id="ARBA00023015"/>
    </source>
</evidence>
<dbReference type="GO" id="GO:0008270">
    <property type="term" value="F:zinc ion binding"/>
    <property type="evidence" value="ECO:0007669"/>
    <property type="project" value="UniProtKB-UniRule"/>
</dbReference>
<accession>U5D6R5</accession>
<dbReference type="STRING" id="582515.KR51_00033050"/>
<sequence>MQCPRCQHTSTRVLESRVPKDGKSVRRRRECIRCSFRFTTYEKVEETPLLVVKRDGTHEPFDRERLLTDINRACEGIDAMQGRTKGIVDEIERQLQRRADGEISQSDLADLALSALRRHSEIAYLRFAIAYHRYQSLQEVEELIAALNALRVHPPREGDASLAVSS</sequence>
<dbReference type="NCBIfam" id="TIGR00244">
    <property type="entry name" value="transcriptional regulator NrdR"/>
    <property type="match status" value="1"/>
</dbReference>